<proteinExistence type="predicted"/>
<protein>
    <submittedName>
        <fullName evidence="1">Uncharacterized protein</fullName>
    </submittedName>
</protein>
<gene>
    <name evidence="1" type="ORF">BD94_3240</name>
</gene>
<dbReference type="EMBL" id="CP007547">
    <property type="protein sequence ID" value="AIL47015.1"/>
    <property type="molecule type" value="Genomic_DNA"/>
</dbReference>
<dbReference type="Proteomes" id="UP000028933">
    <property type="component" value="Chromosome"/>
</dbReference>
<dbReference type="AlphaFoldDB" id="A0A077EN79"/>
<organism evidence="1 2">
    <name type="scientific">Elizabethkingia anophelis NUHP1</name>
    <dbReference type="NCBI Taxonomy" id="1338011"/>
    <lineage>
        <taxon>Bacteria</taxon>
        <taxon>Pseudomonadati</taxon>
        <taxon>Bacteroidota</taxon>
        <taxon>Flavobacteriia</taxon>
        <taxon>Flavobacteriales</taxon>
        <taxon>Weeksellaceae</taxon>
        <taxon>Elizabethkingia</taxon>
    </lineage>
</organism>
<dbReference type="KEGG" id="eao:BD94_3240"/>
<dbReference type="RefSeq" id="WP_024566337.1">
    <property type="nucleotide sequence ID" value="NZ_CP007547.1"/>
</dbReference>
<sequence>MRKEFEKETSEKIPEKKEYIPPKIETIWIELEQGITNSSTYISTTEGDVRTQWEGEEEQSVDVNF</sequence>
<evidence type="ECO:0000313" key="2">
    <source>
        <dbReference type="Proteomes" id="UP000028933"/>
    </source>
</evidence>
<dbReference type="HOGENOM" id="CLU_201068_2_0_10"/>
<evidence type="ECO:0000313" key="1">
    <source>
        <dbReference type="EMBL" id="AIL47015.1"/>
    </source>
</evidence>
<name>A0A077EN79_9FLAO</name>
<accession>A0A077EN79</accession>
<reference evidence="1" key="1">
    <citation type="journal article" date="2013" name="Lancet">
        <title>First case of E anophelis outbreak in an intensive-care unit.</title>
        <authorList>
            <person name="Teo J."/>
            <person name="Tan S.Y."/>
            <person name="Tay M."/>
            <person name="Ding Y."/>
            <person name="Kjelleberg S."/>
            <person name="Givskov M."/>
            <person name="Lin R.T."/>
            <person name="Yang L."/>
        </authorList>
    </citation>
    <scope>NUCLEOTIDE SEQUENCE [LARGE SCALE GENOMIC DNA]</scope>
    <source>
        <strain evidence="1">NUHP1</strain>
    </source>
</reference>
<reference evidence="1" key="2">
    <citation type="journal article" date="2015" name="Genome Biol. Evol.">
        <title>Complete Genome Sequence and Transcriptomic Analysis of the Novel Pathogen Elizabethkingia anophelis in Response to Oxidative Stress.</title>
        <authorList>
            <person name="Li Y."/>
            <person name="Liu Y."/>
            <person name="Chew S.C."/>
            <person name="Tay M."/>
            <person name="Salido M.M."/>
            <person name="Teo J."/>
            <person name="Lauro F.M."/>
            <person name="Givskov M."/>
            <person name="Yang L."/>
        </authorList>
    </citation>
    <scope>NUCLEOTIDE SEQUENCE</scope>
    <source>
        <strain evidence="1">NUHP1</strain>
    </source>
</reference>